<evidence type="ECO:0000313" key="4">
    <source>
        <dbReference type="Proteomes" id="UP000054359"/>
    </source>
</evidence>
<keyword evidence="1" id="KW-0812">Transmembrane</keyword>
<evidence type="ECO:0000313" key="3">
    <source>
        <dbReference type="EMBL" id="KFM64971.1"/>
    </source>
</evidence>
<feature type="transmembrane region" description="Helical" evidence="1">
    <location>
        <begin position="6"/>
        <end position="28"/>
    </location>
</feature>
<protein>
    <submittedName>
        <fullName evidence="3">Methyltransferase-like protein 7A</fullName>
    </submittedName>
</protein>
<dbReference type="EMBL" id="KK115385">
    <property type="protein sequence ID" value="KFM64971.1"/>
    <property type="molecule type" value="Genomic_DNA"/>
</dbReference>
<keyword evidence="1" id="KW-1133">Transmembrane helix</keyword>
<dbReference type="SUPFAM" id="SSF53335">
    <property type="entry name" value="S-adenosyl-L-methionine-dependent methyltransferases"/>
    <property type="match status" value="1"/>
</dbReference>
<reference evidence="3 4" key="1">
    <citation type="submission" date="2013-11" db="EMBL/GenBank/DDBJ databases">
        <title>Genome sequencing of Stegodyphus mimosarum.</title>
        <authorList>
            <person name="Bechsgaard J."/>
        </authorList>
    </citation>
    <scope>NUCLEOTIDE SEQUENCE [LARGE SCALE GENOMIC DNA]</scope>
</reference>
<dbReference type="Pfam" id="PF08241">
    <property type="entry name" value="Methyltransf_11"/>
    <property type="match status" value="1"/>
</dbReference>
<dbReference type="OrthoDB" id="6434723at2759"/>
<dbReference type="STRING" id="407821.A0A087TIN2"/>
<dbReference type="InterPro" id="IPR013216">
    <property type="entry name" value="Methyltransf_11"/>
</dbReference>
<organism evidence="3 4">
    <name type="scientific">Stegodyphus mimosarum</name>
    <name type="common">African social velvet spider</name>
    <dbReference type="NCBI Taxonomy" id="407821"/>
    <lineage>
        <taxon>Eukaryota</taxon>
        <taxon>Metazoa</taxon>
        <taxon>Ecdysozoa</taxon>
        <taxon>Arthropoda</taxon>
        <taxon>Chelicerata</taxon>
        <taxon>Arachnida</taxon>
        <taxon>Araneae</taxon>
        <taxon>Araneomorphae</taxon>
        <taxon>Entelegynae</taxon>
        <taxon>Eresoidea</taxon>
        <taxon>Eresidae</taxon>
        <taxon>Stegodyphus</taxon>
    </lineage>
</organism>
<proteinExistence type="predicted"/>
<sequence length="252" mass="29555">MGFIVFVTLSIFWWIASLTILLPFVLLLKYWKAFQNRWFSFIFVHFLAPYFEPRMTRYRKECFELLKKNISDRDKSKPLKMLEIGIGSGANLPYYPENSSLTAVDMNVSFKEYFYKNQKKYPQVKFERLITCMAENMPEVEDSSIDIVISTYVLCSVEDVQSVLSEIRRVLKPGGKFVYLEHCAHAKKEWLYLAQKFVAPLWLIYCNGCHIDRHIPDELHKAGFSNIICEKKYPPDLPVTLKPQYIGIATVY</sequence>
<feature type="non-terminal residue" evidence="3">
    <location>
        <position position="252"/>
    </location>
</feature>
<dbReference type="GO" id="GO:0008757">
    <property type="term" value="F:S-adenosylmethionine-dependent methyltransferase activity"/>
    <property type="evidence" value="ECO:0007669"/>
    <property type="project" value="InterPro"/>
</dbReference>
<evidence type="ECO:0000256" key="1">
    <source>
        <dbReference type="SAM" id="Phobius"/>
    </source>
</evidence>
<keyword evidence="3" id="KW-0489">Methyltransferase</keyword>
<evidence type="ECO:0000259" key="2">
    <source>
        <dbReference type="Pfam" id="PF08241"/>
    </source>
</evidence>
<dbReference type="AlphaFoldDB" id="A0A087TIN2"/>
<keyword evidence="3" id="KW-0808">Transferase</keyword>
<dbReference type="InterPro" id="IPR052356">
    <property type="entry name" value="Thiol_S-MT"/>
</dbReference>
<dbReference type="PANTHER" id="PTHR45036">
    <property type="entry name" value="METHYLTRANSFERASE LIKE 7B"/>
    <property type="match status" value="1"/>
</dbReference>
<dbReference type="InterPro" id="IPR029063">
    <property type="entry name" value="SAM-dependent_MTases_sf"/>
</dbReference>
<dbReference type="CDD" id="cd02440">
    <property type="entry name" value="AdoMet_MTases"/>
    <property type="match status" value="1"/>
</dbReference>
<dbReference type="GO" id="GO:0032259">
    <property type="term" value="P:methylation"/>
    <property type="evidence" value="ECO:0007669"/>
    <property type="project" value="UniProtKB-KW"/>
</dbReference>
<name>A0A087TIN2_STEMI</name>
<accession>A0A087TIN2</accession>
<dbReference type="PANTHER" id="PTHR45036:SF1">
    <property type="entry name" value="METHYLTRANSFERASE LIKE 7A"/>
    <property type="match status" value="1"/>
</dbReference>
<dbReference type="Gene3D" id="3.40.50.150">
    <property type="entry name" value="Vaccinia Virus protein VP39"/>
    <property type="match status" value="1"/>
</dbReference>
<feature type="domain" description="Methyltransferase type 11" evidence="2">
    <location>
        <begin position="82"/>
        <end position="178"/>
    </location>
</feature>
<keyword evidence="4" id="KW-1185">Reference proteome</keyword>
<dbReference type="OMA" id="DLIAKPW"/>
<dbReference type="Proteomes" id="UP000054359">
    <property type="component" value="Unassembled WGS sequence"/>
</dbReference>
<keyword evidence="1" id="KW-0472">Membrane</keyword>
<gene>
    <name evidence="3" type="ORF">X975_23116</name>
</gene>